<evidence type="ECO:0000313" key="2">
    <source>
        <dbReference type="Proteomes" id="UP000198948"/>
    </source>
</evidence>
<dbReference type="Pfam" id="PF14116">
    <property type="entry name" value="YyzF"/>
    <property type="match status" value="1"/>
</dbReference>
<keyword evidence="2" id="KW-1185">Reference proteome</keyword>
<dbReference type="EMBL" id="FOHA01000016">
    <property type="protein sequence ID" value="SES00431.1"/>
    <property type="molecule type" value="Genomic_DNA"/>
</dbReference>
<dbReference type="Proteomes" id="UP000198948">
    <property type="component" value="Unassembled WGS sequence"/>
</dbReference>
<proteinExistence type="predicted"/>
<dbReference type="OrthoDB" id="1652387at2"/>
<dbReference type="AlphaFoldDB" id="A0A1H9TTW9"/>
<accession>A0A1H9TTW9</accession>
<dbReference type="STRING" id="142588.SAMN04488559_11628"/>
<evidence type="ECO:0000313" key="1">
    <source>
        <dbReference type="EMBL" id="SES00431.1"/>
    </source>
</evidence>
<dbReference type="NCBIfam" id="TIGR04129">
    <property type="entry name" value="CxxH_BA5709"/>
    <property type="match status" value="1"/>
</dbReference>
<protein>
    <submittedName>
        <fullName evidence="1">CxxH/CxxC protein, BA_5709 family</fullName>
    </submittedName>
</protein>
<name>A0A1H9TTW9_9LACT</name>
<dbReference type="InterPro" id="IPR025626">
    <property type="entry name" value="YyzF"/>
</dbReference>
<gene>
    <name evidence="1" type="ORF">SAMN04488559_11628</name>
</gene>
<dbReference type="RefSeq" id="WP_092653336.1">
    <property type="nucleotide sequence ID" value="NZ_FOHA01000016.1"/>
</dbReference>
<sequence length="60" mass="6856">MKEKFVCENHIEEALDDAVFEENAMPVMNVVSDVDKLGMKCAYCEQESIYIVTNIHSDTK</sequence>
<organism evidence="1 2">
    <name type="scientific">Isobaculum melis</name>
    <dbReference type="NCBI Taxonomy" id="142588"/>
    <lineage>
        <taxon>Bacteria</taxon>
        <taxon>Bacillati</taxon>
        <taxon>Bacillota</taxon>
        <taxon>Bacilli</taxon>
        <taxon>Lactobacillales</taxon>
        <taxon>Carnobacteriaceae</taxon>
        <taxon>Isobaculum</taxon>
    </lineage>
</organism>
<reference evidence="1 2" key="1">
    <citation type="submission" date="2016-10" db="EMBL/GenBank/DDBJ databases">
        <authorList>
            <person name="de Groot N.N."/>
        </authorList>
    </citation>
    <scope>NUCLEOTIDE SEQUENCE [LARGE SCALE GENOMIC DNA]</scope>
    <source>
        <strain evidence="1 2">DSM 13760</strain>
    </source>
</reference>